<sequence>MPESTLTPWTPSLILRPTSTTWSSRTREVGDCMRGERTACTTDRRGQDWGYACAKRTQRVHRGTHNLVFRPQ</sequence>
<dbReference type="EMBL" id="JAQOWY010000778">
    <property type="protein sequence ID" value="KAK1838714.1"/>
    <property type="molecule type" value="Genomic_DNA"/>
</dbReference>
<keyword evidence="2" id="KW-1185">Reference proteome</keyword>
<comment type="caution">
    <text evidence="1">The sequence shown here is derived from an EMBL/GenBank/DDBJ whole genome shotgun (WGS) entry which is preliminary data.</text>
</comment>
<evidence type="ECO:0000313" key="2">
    <source>
        <dbReference type="Proteomes" id="UP001243330"/>
    </source>
</evidence>
<protein>
    <submittedName>
        <fullName evidence="1">Uncharacterized protein</fullName>
    </submittedName>
</protein>
<name>A0AAD9A447_9PEZI</name>
<accession>A0AAD9A447</accession>
<dbReference type="AlphaFoldDB" id="A0AAD9A447"/>
<organism evidence="1 2">
    <name type="scientific">Colletotrichum chrysophilum</name>
    <dbReference type="NCBI Taxonomy" id="1836956"/>
    <lineage>
        <taxon>Eukaryota</taxon>
        <taxon>Fungi</taxon>
        <taxon>Dikarya</taxon>
        <taxon>Ascomycota</taxon>
        <taxon>Pezizomycotina</taxon>
        <taxon>Sordariomycetes</taxon>
        <taxon>Hypocreomycetidae</taxon>
        <taxon>Glomerellales</taxon>
        <taxon>Glomerellaceae</taxon>
        <taxon>Colletotrichum</taxon>
        <taxon>Colletotrichum gloeosporioides species complex</taxon>
    </lineage>
</organism>
<reference evidence="1" key="1">
    <citation type="submission" date="2023-01" db="EMBL/GenBank/DDBJ databases">
        <title>Colletotrichum chrysophilum M932 genome sequence.</title>
        <authorList>
            <person name="Baroncelli R."/>
        </authorList>
    </citation>
    <scope>NUCLEOTIDE SEQUENCE</scope>
    <source>
        <strain evidence="1">M932</strain>
    </source>
</reference>
<evidence type="ECO:0000313" key="1">
    <source>
        <dbReference type="EMBL" id="KAK1838714.1"/>
    </source>
</evidence>
<dbReference type="Proteomes" id="UP001243330">
    <property type="component" value="Unassembled WGS sequence"/>
</dbReference>
<proteinExistence type="predicted"/>
<gene>
    <name evidence="1" type="ORF">CCHR01_18665</name>
</gene>